<dbReference type="InterPro" id="IPR015946">
    <property type="entry name" value="KH_dom-like_a/b"/>
</dbReference>
<protein>
    <submittedName>
        <fullName evidence="1">OsmC family protein</fullName>
    </submittedName>
</protein>
<evidence type="ECO:0000313" key="1">
    <source>
        <dbReference type="EMBL" id="SJN27427.1"/>
    </source>
</evidence>
<dbReference type="InterPro" id="IPR052924">
    <property type="entry name" value="OsmC/Ohr_hydroprdx_reductase"/>
</dbReference>
<dbReference type="EMBL" id="FUKO01000019">
    <property type="protein sequence ID" value="SJN27427.1"/>
    <property type="molecule type" value="Genomic_DNA"/>
</dbReference>
<dbReference type="AlphaFoldDB" id="A0A1R4J5V0"/>
<proteinExistence type="predicted"/>
<keyword evidence="2" id="KW-1185">Reference proteome</keyword>
<dbReference type="InterPro" id="IPR036102">
    <property type="entry name" value="OsmC/Ohrsf"/>
</dbReference>
<name>A0A1R4J5V0_9MICO</name>
<dbReference type="SUPFAM" id="SSF82784">
    <property type="entry name" value="OsmC-like"/>
    <property type="match status" value="1"/>
</dbReference>
<organism evidence="1 2">
    <name type="scientific">Microbacterium esteraromaticum</name>
    <dbReference type="NCBI Taxonomy" id="57043"/>
    <lineage>
        <taxon>Bacteria</taxon>
        <taxon>Bacillati</taxon>
        <taxon>Actinomycetota</taxon>
        <taxon>Actinomycetes</taxon>
        <taxon>Micrococcales</taxon>
        <taxon>Microbacteriaceae</taxon>
        <taxon>Microbacterium</taxon>
    </lineage>
</organism>
<evidence type="ECO:0000313" key="2">
    <source>
        <dbReference type="Proteomes" id="UP000196320"/>
    </source>
</evidence>
<gene>
    <name evidence="1" type="ORF">FM104_05565</name>
</gene>
<sequence length="200" mass="21615">MRSIRPRGYVRRMTLLNDQLITIADVTASERAQRLDDAGTVWNERIARDAGNAQLTYKVTGRGVGSVGTEIRSGRHRFLVDEPAALAGDDAAASPVEYALGALISCQVVVFRLYAQALGLTIDDIEVSAEGDLDVRKLFGIDETGRAGFHDVRVRVDIAGPNTAAEYDRLRAVVEEHCPVLDLFANTVPVTGSLVPAPDL</sequence>
<dbReference type="Proteomes" id="UP000196320">
    <property type="component" value="Unassembled WGS sequence"/>
</dbReference>
<dbReference type="Gene3D" id="3.30.300.20">
    <property type="match status" value="1"/>
</dbReference>
<dbReference type="InterPro" id="IPR003718">
    <property type="entry name" value="OsmC/Ohr_fam"/>
</dbReference>
<accession>A0A1R4J5V0</accession>
<dbReference type="PANTHER" id="PTHR35368:SF1">
    <property type="entry name" value="HYDROPEROXIDE REDUCTASE"/>
    <property type="match status" value="1"/>
</dbReference>
<reference evidence="1 2" key="1">
    <citation type="submission" date="2017-02" db="EMBL/GenBank/DDBJ databases">
        <authorList>
            <person name="Peterson S.W."/>
        </authorList>
    </citation>
    <scope>NUCLEOTIDE SEQUENCE [LARGE SCALE GENOMIC DNA]</scope>
    <source>
        <strain evidence="1 2">B Mb 05.01</strain>
    </source>
</reference>
<dbReference type="PANTHER" id="PTHR35368">
    <property type="entry name" value="HYDROPEROXIDE REDUCTASE"/>
    <property type="match status" value="1"/>
</dbReference>
<dbReference type="Pfam" id="PF02566">
    <property type="entry name" value="OsmC"/>
    <property type="match status" value="1"/>
</dbReference>